<evidence type="ECO:0000313" key="7">
    <source>
        <dbReference type="EMBL" id="AKT94980.1"/>
    </source>
</evidence>
<dbReference type="EMBL" id="KP888565">
    <property type="protein sequence ID" value="AKT25979.1"/>
    <property type="molecule type" value="Genomic_DNA"/>
</dbReference>
<evidence type="ECO:0000313" key="6">
    <source>
        <dbReference type="EMBL" id="AKT94937.1"/>
    </source>
</evidence>
<dbReference type="EMBL" id="KT030673">
    <property type="protein sequence ID" value="AKT95019.1"/>
    <property type="molecule type" value="Genomic_DNA"/>
</dbReference>
<name>A0A0K1HSB6_9EUKA</name>
<dbReference type="EMBL" id="KT030672">
    <property type="protein sequence ID" value="AKT94980.1"/>
    <property type="molecule type" value="Genomic_DNA"/>
</dbReference>
<evidence type="ECO:0000313" key="4">
    <source>
        <dbReference type="EMBL" id="AKT93846.1"/>
    </source>
</evidence>
<dbReference type="EMBL" id="KT175741">
    <property type="protein sequence ID" value="AKT93883.1"/>
    <property type="molecule type" value="Genomic_DNA"/>
</dbReference>
<evidence type="ECO:0000313" key="3">
    <source>
        <dbReference type="EMBL" id="AKT93807.1"/>
    </source>
</evidence>
<dbReference type="AlphaFoldDB" id="A0A0K1HSB6"/>
<evidence type="ECO:0000313" key="8">
    <source>
        <dbReference type="EMBL" id="AKT95019.1"/>
    </source>
</evidence>
<dbReference type="EMBL" id="KT175738">
    <property type="protein sequence ID" value="AKT93763.1"/>
    <property type="molecule type" value="Genomic_DNA"/>
</dbReference>
<sequence>MVLYTPRIVFIEFKLPLRQGVDSNRNFIEESVLSSMCFCTAARLARVTSRFLVFHFLYTYPESGYIPVMDLLWSGFLSTKAYVASSEYSGFIKIALPVTRGVFLTFYIW</sequence>
<evidence type="ECO:0000313" key="5">
    <source>
        <dbReference type="EMBL" id="AKT93883.1"/>
    </source>
</evidence>
<reference evidence="8" key="1">
    <citation type="journal article" date="2015" name="Genome Med.">
        <title>Clinical metagenomic identification of Balamuthia mandrillaris encephalitis and assembly of the draft genome: the continuing case for reference genome sequencing.</title>
        <authorList>
            <person name="Greninger A.L."/>
            <person name="Messacar K."/>
            <person name="Dunnebacke T."/>
            <person name="Naccache S.N."/>
            <person name="Federman S."/>
            <person name="Bouquet J."/>
            <person name="Mirsky D."/>
            <person name="Nomura Y."/>
            <person name="Yagi S."/>
            <person name="Glaser C."/>
            <person name="Vollmer M."/>
            <person name="Press C.A."/>
            <person name="Klenschmidt-DeMasters B.K."/>
            <person name="Dominguez S.R."/>
            <person name="Chiu C.Y."/>
        </authorList>
    </citation>
    <scope>NUCLEOTIDE SEQUENCE</scope>
    <source>
        <strain evidence="1">2046</strain>
        <strain evidence="4">2046-1</strain>
        <strain evidence="3">GAM-19</strain>
        <strain evidence="6">OK1</strain>
        <strain evidence="7">RP5</strain>
        <strain evidence="8">SAM</strain>
        <strain evidence="5">V039</strain>
        <strain evidence="2">V188</strain>
    </source>
</reference>
<dbReference type="EMBL" id="KT030671">
    <property type="protein sequence ID" value="AKT94937.1"/>
    <property type="molecule type" value="Genomic_DNA"/>
</dbReference>
<dbReference type="EMBL" id="KT175740">
    <property type="protein sequence ID" value="AKT93846.1"/>
    <property type="molecule type" value="Genomic_DNA"/>
</dbReference>
<evidence type="ECO:0000313" key="2">
    <source>
        <dbReference type="EMBL" id="AKT93763.1"/>
    </source>
</evidence>
<proteinExistence type="predicted"/>
<geneLocation type="mitochondrion" evidence="8"/>
<dbReference type="EMBL" id="KT175739">
    <property type="protein sequence ID" value="AKT93807.1"/>
    <property type="molecule type" value="Genomic_DNA"/>
</dbReference>
<evidence type="ECO:0000313" key="1">
    <source>
        <dbReference type="EMBL" id="AKT25979.1"/>
    </source>
</evidence>
<organism evidence="8">
    <name type="scientific">Balamuthia mandrillaris</name>
    <dbReference type="NCBI Taxonomy" id="66527"/>
    <lineage>
        <taxon>Eukaryota</taxon>
        <taxon>Amoebozoa</taxon>
        <taxon>Discosea</taxon>
        <taxon>Longamoebia</taxon>
        <taxon>Centramoebida</taxon>
        <taxon>Balamuthiidae</taxon>
        <taxon>Balamuthia</taxon>
    </lineage>
</organism>
<protein>
    <submittedName>
        <fullName evidence="8">Uncharacterized protein</fullName>
    </submittedName>
</protein>
<keyword evidence="8" id="KW-0496">Mitochondrion</keyword>
<accession>A0A0K1HSB6</accession>